<dbReference type="AlphaFoldDB" id="A0A7W5BY60"/>
<evidence type="ECO:0000256" key="3">
    <source>
        <dbReference type="ARBA" id="ARBA00022795"/>
    </source>
</evidence>
<dbReference type="InterPro" id="IPR038610">
    <property type="entry name" value="FliK-like_C_sf"/>
</dbReference>
<dbReference type="InterPro" id="IPR001635">
    <property type="entry name" value="Flag_hook_Flik"/>
</dbReference>
<feature type="region of interest" description="Disordered" evidence="4">
    <location>
        <begin position="408"/>
        <end position="462"/>
    </location>
</feature>
<evidence type="ECO:0000259" key="5">
    <source>
        <dbReference type="Pfam" id="PF02120"/>
    </source>
</evidence>
<dbReference type="PRINTS" id="PR01007">
    <property type="entry name" value="FLGHOOKFLIK"/>
</dbReference>
<dbReference type="EMBL" id="JACHXM010000004">
    <property type="protein sequence ID" value="MBB3140368.1"/>
    <property type="molecule type" value="Genomic_DNA"/>
</dbReference>
<protein>
    <submittedName>
        <fullName evidence="6">Flagellar hook-length control protein FliK</fullName>
    </submittedName>
</protein>
<comment type="function">
    <text evidence="1">Controls the length of the flagellar hook.</text>
</comment>
<dbReference type="GO" id="GO:0044780">
    <property type="term" value="P:bacterial-type flagellum assembly"/>
    <property type="evidence" value="ECO:0007669"/>
    <property type="project" value="InterPro"/>
</dbReference>
<dbReference type="Pfam" id="PF02120">
    <property type="entry name" value="Flg_hook"/>
    <property type="match status" value="1"/>
</dbReference>
<name>A0A7W5BY60_9GAMM</name>
<keyword evidence="6" id="KW-0969">Cilium</keyword>
<dbReference type="InterPro" id="IPR052563">
    <property type="entry name" value="FliK"/>
</dbReference>
<dbReference type="PANTHER" id="PTHR37533">
    <property type="entry name" value="FLAGELLAR HOOK-LENGTH CONTROL PROTEIN"/>
    <property type="match status" value="1"/>
</dbReference>
<dbReference type="InterPro" id="IPR021136">
    <property type="entry name" value="Flagellar_hook_control-like_C"/>
</dbReference>
<feature type="compositionally biased region" description="Polar residues" evidence="4">
    <location>
        <begin position="296"/>
        <end position="320"/>
    </location>
</feature>
<feature type="compositionally biased region" description="Basic and acidic residues" evidence="4">
    <location>
        <begin position="447"/>
        <end position="462"/>
    </location>
</feature>
<proteinExistence type="inferred from homology"/>
<gene>
    <name evidence="6" type="ORF">FHR96_001230</name>
</gene>
<dbReference type="RefSeq" id="WP_183386767.1">
    <property type="nucleotide sequence ID" value="NZ_JACHXM010000004.1"/>
</dbReference>
<reference evidence="6 7" key="1">
    <citation type="submission" date="2020-08" db="EMBL/GenBank/DDBJ databases">
        <title>Genomic Encyclopedia of Type Strains, Phase III (KMG-III): the genomes of soil and plant-associated and newly described type strains.</title>
        <authorList>
            <person name="Whitman W."/>
        </authorList>
    </citation>
    <scope>NUCLEOTIDE SEQUENCE [LARGE SCALE GENOMIC DNA]</scope>
    <source>
        <strain evidence="6 7">CECT 5995</strain>
    </source>
</reference>
<dbReference type="CDD" id="cd17470">
    <property type="entry name" value="T3SS_Flik_C"/>
    <property type="match status" value="1"/>
</dbReference>
<keyword evidence="3" id="KW-1005">Bacterial flagellum biogenesis</keyword>
<keyword evidence="6" id="KW-0966">Cell projection</keyword>
<evidence type="ECO:0000313" key="6">
    <source>
        <dbReference type="EMBL" id="MBB3140368.1"/>
    </source>
</evidence>
<dbReference type="PANTHER" id="PTHR37533:SF2">
    <property type="entry name" value="FLAGELLAR HOOK-LENGTH CONTROL PROTEIN"/>
    <property type="match status" value="1"/>
</dbReference>
<dbReference type="GO" id="GO:0009424">
    <property type="term" value="C:bacterial-type flagellum hook"/>
    <property type="evidence" value="ECO:0007669"/>
    <property type="project" value="InterPro"/>
</dbReference>
<accession>A0A7W5BY60</accession>
<dbReference type="Proteomes" id="UP000525987">
    <property type="component" value="Unassembled WGS sequence"/>
</dbReference>
<comment type="similarity">
    <text evidence="2">Belongs to the FliK family.</text>
</comment>
<evidence type="ECO:0000313" key="7">
    <source>
        <dbReference type="Proteomes" id="UP000525987"/>
    </source>
</evidence>
<evidence type="ECO:0000256" key="4">
    <source>
        <dbReference type="SAM" id="MobiDB-lite"/>
    </source>
</evidence>
<evidence type="ECO:0000256" key="1">
    <source>
        <dbReference type="ARBA" id="ARBA00003944"/>
    </source>
</evidence>
<comment type="caution">
    <text evidence="6">The sequence shown here is derived from an EMBL/GenBank/DDBJ whole genome shotgun (WGS) entry which is preliminary data.</text>
</comment>
<feature type="domain" description="Flagellar hook-length control protein-like C-terminal" evidence="5">
    <location>
        <begin position="343"/>
        <end position="417"/>
    </location>
</feature>
<dbReference type="Gene3D" id="3.30.750.140">
    <property type="match status" value="1"/>
</dbReference>
<sequence>MDIQQILAATSSQASASKGAKEGAAGVLTGADFAKALASLSPAAGAEAVQGTPTEAAPQASLEALRRAVTALEDSGQAIPDELQALLSRADDSEALAQRLQALLSSAAGENTLPEGLQDLLSGASGVSLSQAHPAMDSGDETASPEMAAELQGVMQRLALIQGAGQPLSGNRGAPTATTLPASAAALAPSSLSLRDLATAQQGGQAAANAPATGTSNPLLQAAQARADAPAITAAALASAEATQQASGGQGNATATSTTSPQASPQALLEALAARREPQGGSGQGHPPPMAGPLGSSHQAASMTPPGNASAPATPQQATLSAPVDSPAWPRQLGQQLIRFGRGGGEQHIEMKLHPAELGPLSVTLKIGDQGAQAHFLSAHAQVRQTLEQALPQLREALAEQGIALGETSVGEQRQGDADGQSFAGTGGSSSGEDDETALAPQVSESARGRDIPLDGRVDLYA</sequence>
<organism evidence="6 7">
    <name type="scientific">Halomonas organivorans</name>
    <dbReference type="NCBI Taxonomy" id="257772"/>
    <lineage>
        <taxon>Bacteria</taxon>
        <taxon>Pseudomonadati</taxon>
        <taxon>Pseudomonadota</taxon>
        <taxon>Gammaproteobacteria</taxon>
        <taxon>Oceanospirillales</taxon>
        <taxon>Halomonadaceae</taxon>
        <taxon>Halomonas</taxon>
    </lineage>
</organism>
<keyword evidence="6" id="KW-0282">Flagellum</keyword>
<feature type="compositionally biased region" description="Low complexity" evidence="4">
    <location>
        <begin position="253"/>
        <end position="272"/>
    </location>
</feature>
<keyword evidence="7" id="KW-1185">Reference proteome</keyword>
<evidence type="ECO:0000256" key="2">
    <source>
        <dbReference type="ARBA" id="ARBA00009149"/>
    </source>
</evidence>
<feature type="region of interest" description="Disordered" evidence="4">
    <location>
        <begin position="243"/>
        <end position="328"/>
    </location>
</feature>